<dbReference type="RefSeq" id="WP_072968480.1">
    <property type="nucleotide sequence ID" value="NZ_FRAJ01000022.1"/>
</dbReference>
<accession>A0A1M6SZX2</accession>
<protein>
    <submittedName>
        <fullName evidence="1">Uncharacterized protein</fullName>
    </submittedName>
</protein>
<reference evidence="1 2" key="1">
    <citation type="submission" date="2016-11" db="EMBL/GenBank/DDBJ databases">
        <authorList>
            <person name="Jaros S."/>
            <person name="Januszkiewicz K."/>
            <person name="Wedrychowicz H."/>
        </authorList>
    </citation>
    <scope>NUCLEOTIDE SEQUENCE [LARGE SCALE GENOMIC DNA]</scope>
    <source>
        <strain evidence="1 2">DSM 14501</strain>
    </source>
</reference>
<name>A0A1M6SZX2_9FIRM</name>
<proteinExistence type="predicted"/>
<gene>
    <name evidence="1" type="ORF">SAMN02745883_02190</name>
</gene>
<evidence type="ECO:0000313" key="2">
    <source>
        <dbReference type="Proteomes" id="UP000184082"/>
    </source>
</evidence>
<organism evidence="1 2">
    <name type="scientific">Caminicella sporogenes DSM 14501</name>
    <dbReference type="NCBI Taxonomy" id="1121266"/>
    <lineage>
        <taxon>Bacteria</taxon>
        <taxon>Bacillati</taxon>
        <taxon>Bacillota</taxon>
        <taxon>Clostridia</taxon>
        <taxon>Peptostreptococcales</taxon>
        <taxon>Caminicellaceae</taxon>
        <taxon>Caminicella</taxon>
    </lineage>
</organism>
<dbReference type="Proteomes" id="UP000184082">
    <property type="component" value="Unassembled WGS sequence"/>
</dbReference>
<dbReference type="AlphaFoldDB" id="A0A1M6SZX2"/>
<dbReference type="EMBL" id="FRAJ01000022">
    <property type="protein sequence ID" value="SHK50098.1"/>
    <property type="molecule type" value="Genomic_DNA"/>
</dbReference>
<keyword evidence="2" id="KW-1185">Reference proteome</keyword>
<evidence type="ECO:0000313" key="1">
    <source>
        <dbReference type="EMBL" id="SHK50098.1"/>
    </source>
</evidence>
<sequence length="452" mass="53263">MNKNFILIYSLFNILSIYQLENSGLKYELSEKDFIKFNKITNSNLLKLSTLPLTIFSNINISSEKKVDNNENIINNDKKIISPKNQALLIINEVQMAKYLYDNIIFNVNHPLHDIEKTLGLIFLKSAINQGKYCHENLKNDLEFFIDKKIEIEQDTNTVKLQPLIDNTNLSTVNWENQSYMLLAYYELYKILKNNYFEIYYSEKEANYFEEKFSNLLEKILSNENNIINLETNILSSIFPPILKSLKEFYENENNKYFILSISEELYSREFELGYIYSDKNKTKAASLATHFNTIESLITAYNCTQFDCFLYLAERIFKNLSWFWDDELNLYNLINDKDLIYTSKTISYILKSLNNLYNTTNSEGIKRKIKKQFDKILNSSIILLNNKDYLLSKKIESINIENLIENPYYFLIKSGFKINPDNNKLSIYEKKVITEYNLLLANTLFEIATNP</sequence>